<evidence type="ECO:0000313" key="2">
    <source>
        <dbReference type="Proteomes" id="UP000075880"/>
    </source>
</evidence>
<name>A0AAG5CVJ8_ANOAO</name>
<keyword evidence="2" id="KW-1185">Reference proteome</keyword>
<protein>
    <submittedName>
        <fullName evidence="1">Uncharacterized protein</fullName>
    </submittedName>
</protein>
<evidence type="ECO:0000313" key="1">
    <source>
        <dbReference type="EnsemblMetazoa" id="ENSAATROPP002951"/>
    </source>
</evidence>
<organism evidence="1 2">
    <name type="scientific">Anopheles atroparvus</name>
    <name type="common">European mosquito</name>
    <dbReference type="NCBI Taxonomy" id="41427"/>
    <lineage>
        <taxon>Eukaryota</taxon>
        <taxon>Metazoa</taxon>
        <taxon>Ecdysozoa</taxon>
        <taxon>Arthropoda</taxon>
        <taxon>Hexapoda</taxon>
        <taxon>Insecta</taxon>
        <taxon>Pterygota</taxon>
        <taxon>Neoptera</taxon>
        <taxon>Endopterygota</taxon>
        <taxon>Diptera</taxon>
        <taxon>Nematocera</taxon>
        <taxon>Culicoidea</taxon>
        <taxon>Culicidae</taxon>
        <taxon>Anophelinae</taxon>
        <taxon>Anopheles</taxon>
    </lineage>
</organism>
<dbReference type="Proteomes" id="UP000075880">
    <property type="component" value="Unassembled WGS sequence"/>
</dbReference>
<sequence>TWSSQESVVASAFVSVSSLRRGIQSHLCKVESCEETSHFVSFFRSVKRLSGVVYLRDIIQPSSTSFIYWAPANNLCGL</sequence>
<dbReference type="AlphaFoldDB" id="A0AAG5CVJ8"/>
<accession>A0AAG5CVJ8</accession>
<proteinExistence type="predicted"/>
<dbReference type="EnsemblMetazoa" id="ENSAATROPT003074">
    <property type="protein sequence ID" value="ENSAATROPP002951"/>
    <property type="gene ID" value="ENSAATROPG002433"/>
</dbReference>
<reference evidence="1" key="1">
    <citation type="submission" date="2024-04" db="UniProtKB">
        <authorList>
            <consortium name="EnsemblMetazoa"/>
        </authorList>
    </citation>
    <scope>IDENTIFICATION</scope>
    <source>
        <strain evidence="1">EBRO</strain>
    </source>
</reference>